<proteinExistence type="predicted"/>
<accession>A0A1E5PM67</accession>
<keyword evidence="3" id="KW-1185">Reference proteome</keyword>
<dbReference type="OrthoDB" id="6546405at2"/>
<sequence length="501" mass="53640">MSDTAKNERRVITGVDPSGPVPVEYRFSHAKNGSRHLVVVFANLNAPGEYGMGGGLLDNVRANILWIRDSFDGANSYYLCKGMDFGIEQSVAGLIARVMTALSLTPDQCTMFGSSKGGSAALHFGLKYGYRNIIASAPQFRIGTFVVSAMAGAARAMMGEVTEDKVRFLDSVLPEVVRGSANRSANIYLVSSPQDRQYPIHIEPFLGLFQGYENFNFIFNDSPLISGHDKVTTRNIPSLVGLLNLVSHGIVPRFGAVRNGHEEPKRDTAAIDAYLSATSQVRGDDFPPPVVLTPAAEERLPARAVRFAGSAPGAVRVSIWEDGKFQGSPPVAPDGGWSWERERPWAKGRHVVRLFGVDANNFHSRRTEVVFTATDEPFAPSQPTAPAGAGGQAPGLPPVLTVTSPVPGQQVQGPAVRFTGLAPGAVRVDFQERGAVLGTCEVTADGAWAWDPGWAWIEGDHAVEAVAVDAAGNACAWATVPFVLMNAYIVPTQGGYTATRY</sequence>
<reference evidence="2 3" key="1">
    <citation type="submission" date="2016-08" db="EMBL/GenBank/DDBJ databases">
        <title>The complete genome of Streptomyces subrutilus 10-1-1.</title>
        <authorList>
            <person name="Chen X."/>
        </authorList>
    </citation>
    <scope>NUCLEOTIDE SEQUENCE [LARGE SCALE GENOMIC DNA]</scope>
    <source>
        <strain evidence="2 3">10-1-1</strain>
    </source>
</reference>
<dbReference type="InterPro" id="IPR029058">
    <property type="entry name" value="AB_hydrolase_fold"/>
</dbReference>
<evidence type="ECO:0000313" key="3">
    <source>
        <dbReference type="Proteomes" id="UP000095705"/>
    </source>
</evidence>
<gene>
    <name evidence="2" type="ORF">BGK67_03930</name>
</gene>
<dbReference type="SUPFAM" id="SSF53474">
    <property type="entry name" value="alpha/beta-Hydrolases"/>
    <property type="match status" value="1"/>
</dbReference>
<evidence type="ECO:0008006" key="4">
    <source>
        <dbReference type="Google" id="ProtNLM"/>
    </source>
</evidence>
<dbReference type="EMBL" id="MEHK01000001">
    <property type="protein sequence ID" value="OEJ30610.1"/>
    <property type="molecule type" value="Genomic_DNA"/>
</dbReference>
<evidence type="ECO:0000313" key="2">
    <source>
        <dbReference type="EMBL" id="OEJ30610.1"/>
    </source>
</evidence>
<comment type="caution">
    <text evidence="2">The sequence shown here is derived from an EMBL/GenBank/DDBJ whole genome shotgun (WGS) entry which is preliminary data.</text>
</comment>
<dbReference type="STRING" id="36818.BGK67_03930"/>
<protein>
    <recommendedName>
        <fullName evidence="4">Bacterial Ig-like domain-containing protein</fullName>
    </recommendedName>
</protein>
<organism evidence="2 3">
    <name type="scientific">Streptomyces subrutilus</name>
    <dbReference type="NCBI Taxonomy" id="36818"/>
    <lineage>
        <taxon>Bacteria</taxon>
        <taxon>Bacillati</taxon>
        <taxon>Actinomycetota</taxon>
        <taxon>Actinomycetes</taxon>
        <taxon>Kitasatosporales</taxon>
        <taxon>Streptomycetaceae</taxon>
        <taxon>Streptomyces</taxon>
    </lineage>
</organism>
<name>A0A1E5PM67_9ACTN</name>
<feature type="region of interest" description="Disordered" evidence="1">
    <location>
        <begin position="376"/>
        <end position="395"/>
    </location>
</feature>
<dbReference type="InterPro" id="IPR013783">
    <property type="entry name" value="Ig-like_fold"/>
</dbReference>
<dbReference type="Proteomes" id="UP000095705">
    <property type="component" value="Unassembled WGS sequence"/>
</dbReference>
<dbReference type="Gene3D" id="2.60.40.10">
    <property type="entry name" value="Immunoglobulins"/>
    <property type="match status" value="1"/>
</dbReference>
<evidence type="ECO:0000256" key="1">
    <source>
        <dbReference type="SAM" id="MobiDB-lite"/>
    </source>
</evidence>
<dbReference type="RefSeq" id="WP_069918756.1">
    <property type="nucleotide sequence ID" value="NZ_MEHK01000001.1"/>
</dbReference>
<dbReference type="GO" id="GO:0005975">
    <property type="term" value="P:carbohydrate metabolic process"/>
    <property type="evidence" value="ECO:0007669"/>
    <property type="project" value="UniProtKB-ARBA"/>
</dbReference>
<dbReference type="AlphaFoldDB" id="A0A1E5PM67"/>